<gene>
    <name evidence="1" type="ORF">NE646_01330</name>
</gene>
<dbReference type="Proteomes" id="UP001205063">
    <property type="component" value="Unassembled WGS sequence"/>
</dbReference>
<dbReference type="RefSeq" id="WP_256135222.1">
    <property type="nucleotide sequence ID" value="NZ_JANGAB010000001.1"/>
</dbReference>
<dbReference type="EMBL" id="JANGAB010000001">
    <property type="protein sequence ID" value="MCQ4948313.1"/>
    <property type="molecule type" value="Genomic_DNA"/>
</dbReference>
<evidence type="ECO:0000313" key="1">
    <source>
        <dbReference type="EMBL" id="MCQ4948313.1"/>
    </source>
</evidence>
<comment type="caution">
    <text evidence="1">The sequence shown here is derived from an EMBL/GenBank/DDBJ whole genome shotgun (WGS) entry which is preliminary data.</text>
</comment>
<protein>
    <submittedName>
        <fullName evidence="1">Uncharacterized protein</fullName>
    </submittedName>
</protein>
<proteinExistence type="predicted"/>
<reference evidence="1" key="1">
    <citation type="submission" date="2022-06" db="EMBL/GenBank/DDBJ databases">
        <title>Isolation of gut microbiota from human fecal samples.</title>
        <authorList>
            <person name="Pamer E.G."/>
            <person name="Barat B."/>
            <person name="Waligurski E."/>
            <person name="Medina S."/>
            <person name="Paddock L."/>
            <person name="Mostad J."/>
        </authorList>
    </citation>
    <scope>NUCLEOTIDE SEQUENCE</scope>
    <source>
        <strain evidence="1">DFI.7.96</strain>
    </source>
</reference>
<sequence>MDREDSSIEQGAANTLLRSVCSMISPCQGEGDVSGIPPRDEWLSSFPALLGGERRRPRFVGAPSCRMKDCGGQPTGERCGYVLSDKLALATGVAAWGPAGAQAFCHRRARPPL</sequence>
<organism evidence="1 2">
    <name type="scientific">Bittarella massiliensis</name>
    <name type="common">ex Durand et al. 2017</name>
    <dbReference type="NCBI Taxonomy" id="1720313"/>
    <lineage>
        <taxon>Bacteria</taxon>
        <taxon>Bacillati</taxon>
        <taxon>Bacillota</taxon>
        <taxon>Clostridia</taxon>
        <taxon>Eubacteriales</taxon>
        <taxon>Oscillospiraceae</taxon>
        <taxon>Bittarella (ex Durand et al. 2017)</taxon>
    </lineage>
</organism>
<accession>A0AAW5KCW2</accession>
<evidence type="ECO:0000313" key="2">
    <source>
        <dbReference type="Proteomes" id="UP001205063"/>
    </source>
</evidence>
<name>A0AAW5KCW2_9FIRM</name>
<dbReference type="AlphaFoldDB" id="A0AAW5KCW2"/>